<dbReference type="Pfam" id="PF03683">
    <property type="entry name" value="UPF0175"/>
    <property type="match status" value="1"/>
</dbReference>
<reference evidence="2 3" key="1">
    <citation type="submission" date="2019-07" db="EMBL/GenBank/DDBJ databases">
        <title>Whole genome shotgun sequence of Brevifollis gellanilyticus NBRC 108608.</title>
        <authorList>
            <person name="Hosoyama A."/>
            <person name="Uohara A."/>
            <person name="Ohji S."/>
            <person name="Ichikawa N."/>
        </authorList>
    </citation>
    <scope>NUCLEOTIDE SEQUENCE [LARGE SCALE GENOMIC DNA]</scope>
    <source>
        <strain evidence="2 3">NBRC 108608</strain>
    </source>
</reference>
<evidence type="ECO:0000256" key="1">
    <source>
        <dbReference type="ARBA" id="ARBA00005651"/>
    </source>
</evidence>
<dbReference type="Proteomes" id="UP000321577">
    <property type="component" value="Unassembled WGS sequence"/>
</dbReference>
<comment type="similarity">
    <text evidence="1">Belongs to the UPF0175 family.</text>
</comment>
<gene>
    <name evidence="2" type="ORF">BGE01nite_10840</name>
</gene>
<name>A0A512M4Y7_9BACT</name>
<organism evidence="2 3">
    <name type="scientific">Brevifollis gellanilyticus</name>
    <dbReference type="NCBI Taxonomy" id="748831"/>
    <lineage>
        <taxon>Bacteria</taxon>
        <taxon>Pseudomonadati</taxon>
        <taxon>Verrucomicrobiota</taxon>
        <taxon>Verrucomicrobiia</taxon>
        <taxon>Verrucomicrobiales</taxon>
        <taxon>Verrucomicrobiaceae</taxon>
    </lineage>
</organism>
<dbReference type="RefSeq" id="WP_146849250.1">
    <property type="nucleotide sequence ID" value="NZ_BKAG01000005.1"/>
</dbReference>
<dbReference type="PANTHER" id="PTHR37525">
    <property type="entry name" value="UPF0175 PROTEIN SSL1255"/>
    <property type="match status" value="1"/>
</dbReference>
<dbReference type="AlphaFoldDB" id="A0A512M4Y7"/>
<dbReference type="InterPro" id="IPR052264">
    <property type="entry name" value="UPF0175_domain"/>
</dbReference>
<accession>A0A512M4Y7</accession>
<protein>
    <submittedName>
        <fullName evidence="2">Uncharacterized protein</fullName>
    </submittedName>
</protein>
<sequence>MKTLSIHYPESLLGSLHVSESEFEREARMAMAVKLFDTGRLSSGQAAELADMPRVHFLYELGRWGVSTLQTSEDELENDFHVARSLHDRHQH</sequence>
<keyword evidence="3" id="KW-1185">Reference proteome</keyword>
<evidence type="ECO:0000313" key="2">
    <source>
        <dbReference type="EMBL" id="GEP41793.1"/>
    </source>
</evidence>
<dbReference type="OrthoDB" id="331726at2"/>
<proteinExistence type="inferred from homology"/>
<dbReference type="PANTHER" id="PTHR37525:SF1">
    <property type="entry name" value="UPF0175 PROTEIN SSL1255"/>
    <property type="match status" value="1"/>
</dbReference>
<evidence type="ECO:0000313" key="3">
    <source>
        <dbReference type="Proteomes" id="UP000321577"/>
    </source>
</evidence>
<dbReference type="EMBL" id="BKAG01000005">
    <property type="protein sequence ID" value="GEP41793.1"/>
    <property type="molecule type" value="Genomic_DNA"/>
</dbReference>
<comment type="caution">
    <text evidence="2">The sequence shown here is derived from an EMBL/GenBank/DDBJ whole genome shotgun (WGS) entry which is preliminary data.</text>
</comment>
<dbReference type="InterPro" id="IPR005368">
    <property type="entry name" value="UPF0175"/>
</dbReference>